<gene>
    <name evidence="2" type="ORF">EBO15_32210</name>
</gene>
<dbReference type="Gene3D" id="3.40.50.150">
    <property type="entry name" value="Vaccinia Virus protein VP39"/>
    <property type="match status" value="1"/>
</dbReference>
<evidence type="ECO:0000259" key="1">
    <source>
        <dbReference type="Pfam" id="PF13649"/>
    </source>
</evidence>
<dbReference type="AlphaFoldDB" id="A0A3M2LPY3"/>
<reference evidence="2 3" key="1">
    <citation type="submission" date="2018-10" db="EMBL/GenBank/DDBJ databases">
        <title>Isolation from soil.</title>
        <authorList>
            <person name="Hu J."/>
        </authorList>
    </citation>
    <scope>NUCLEOTIDE SEQUENCE [LARGE SCALE GENOMIC DNA]</scope>
    <source>
        <strain evidence="2 3">NEAU-Ht49</strain>
    </source>
</reference>
<sequence>METPSGSASGPGAAARLFDTLGEQYEQAYGHLPERDEALDWLTARLPGGARILDVGSGTGRPTAERLVDAGFHVTGIDVSATMVEIASRHVPGAEFHQVGVHDFATEPRSWDAVCAFFSLLQLTRPQLDTALAKIATWVAPGGYLLLATVPADVEEQELIWMGHPIRATSHPTEGYVHRLTSAGLTVLHAQVTEYVPDYPGMGPEPQLFCYAHRPADGT</sequence>
<dbReference type="CDD" id="cd02440">
    <property type="entry name" value="AdoMet_MTases"/>
    <property type="match status" value="1"/>
</dbReference>
<dbReference type="InterPro" id="IPR029063">
    <property type="entry name" value="SAM-dependent_MTases_sf"/>
</dbReference>
<evidence type="ECO:0000313" key="3">
    <source>
        <dbReference type="Proteomes" id="UP000282674"/>
    </source>
</evidence>
<dbReference type="OrthoDB" id="5566900at2"/>
<proteinExistence type="predicted"/>
<dbReference type="Pfam" id="PF13649">
    <property type="entry name" value="Methyltransf_25"/>
    <property type="match status" value="1"/>
</dbReference>
<dbReference type="RefSeq" id="WP_122198245.1">
    <property type="nucleotide sequence ID" value="NZ_JBHSKC010000031.1"/>
</dbReference>
<keyword evidence="2" id="KW-0808">Transferase</keyword>
<keyword evidence="3" id="KW-1185">Reference proteome</keyword>
<comment type="caution">
    <text evidence="2">The sequence shown here is derived from an EMBL/GenBank/DDBJ whole genome shotgun (WGS) entry which is preliminary data.</text>
</comment>
<dbReference type="PANTHER" id="PTHR43464:SF90">
    <property type="entry name" value="METHYLTRANSFERASE TYPE 11"/>
    <property type="match status" value="1"/>
</dbReference>
<dbReference type="PANTHER" id="PTHR43464">
    <property type="entry name" value="METHYLTRANSFERASE"/>
    <property type="match status" value="1"/>
</dbReference>
<dbReference type="SUPFAM" id="SSF53335">
    <property type="entry name" value="S-adenosyl-L-methionine-dependent methyltransferases"/>
    <property type="match status" value="1"/>
</dbReference>
<evidence type="ECO:0000313" key="2">
    <source>
        <dbReference type="EMBL" id="RMI38603.1"/>
    </source>
</evidence>
<dbReference type="GO" id="GO:0008168">
    <property type="term" value="F:methyltransferase activity"/>
    <property type="evidence" value="ECO:0007669"/>
    <property type="project" value="UniProtKB-KW"/>
</dbReference>
<feature type="domain" description="Methyltransferase" evidence="1">
    <location>
        <begin position="52"/>
        <end position="143"/>
    </location>
</feature>
<dbReference type="InterPro" id="IPR041698">
    <property type="entry name" value="Methyltransf_25"/>
</dbReference>
<dbReference type="EMBL" id="RFFG01000082">
    <property type="protein sequence ID" value="RMI38603.1"/>
    <property type="molecule type" value="Genomic_DNA"/>
</dbReference>
<protein>
    <submittedName>
        <fullName evidence="2">Class I SAM-dependent methyltransferase</fullName>
    </submittedName>
</protein>
<name>A0A3M2LPY3_9ACTN</name>
<accession>A0A3M2LPY3</accession>
<organism evidence="2 3">
    <name type="scientific">Actinomadura harenae</name>
    <dbReference type="NCBI Taxonomy" id="2483351"/>
    <lineage>
        <taxon>Bacteria</taxon>
        <taxon>Bacillati</taxon>
        <taxon>Actinomycetota</taxon>
        <taxon>Actinomycetes</taxon>
        <taxon>Streptosporangiales</taxon>
        <taxon>Thermomonosporaceae</taxon>
        <taxon>Actinomadura</taxon>
    </lineage>
</organism>
<keyword evidence="2" id="KW-0489">Methyltransferase</keyword>
<dbReference type="GO" id="GO:0032259">
    <property type="term" value="P:methylation"/>
    <property type="evidence" value="ECO:0007669"/>
    <property type="project" value="UniProtKB-KW"/>
</dbReference>
<dbReference type="Proteomes" id="UP000282674">
    <property type="component" value="Unassembled WGS sequence"/>
</dbReference>